<evidence type="ECO:0000256" key="1">
    <source>
        <dbReference type="ARBA" id="ARBA00006817"/>
    </source>
</evidence>
<protein>
    <submittedName>
        <fullName evidence="3">Uncharacterized protein YndB with AHSA1/START domain</fullName>
    </submittedName>
</protein>
<reference evidence="3 4" key="1">
    <citation type="journal article" date="2015" name="Stand. Genomic Sci.">
        <title>Genomic Encyclopedia of Bacterial and Archaeal Type Strains, Phase III: the genomes of soil and plant-associated and newly described type strains.</title>
        <authorList>
            <person name="Whitman W.B."/>
            <person name="Woyke T."/>
            <person name="Klenk H.P."/>
            <person name="Zhou Y."/>
            <person name="Lilburn T.G."/>
            <person name="Beck B.J."/>
            <person name="De Vos P."/>
            <person name="Vandamme P."/>
            <person name="Eisen J.A."/>
            <person name="Garrity G."/>
            <person name="Hugenholtz P."/>
            <person name="Kyrpides N.C."/>
        </authorList>
    </citation>
    <scope>NUCLEOTIDE SEQUENCE [LARGE SCALE GENOMIC DNA]</scope>
    <source>
        <strain evidence="3 4">VKM Ac-2572</strain>
    </source>
</reference>
<dbReference type="SUPFAM" id="SSF55961">
    <property type="entry name" value="Bet v1-like"/>
    <property type="match status" value="1"/>
</dbReference>
<evidence type="ECO:0000259" key="2">
    <source>
        <dbReference type="Pfam" id="PF08327"/>
    </source>
</evidence>
<dbReference type="Gene3D" id="3.30.530.20">
    <property type="match status" value="1"/>
</dbReference>
<comment type="caution">
    <text evidence="3">The sequence shown here is derived from an EMBL/GenBank/DDBJ whole genome shotgun (WGS) entry which is preliminary data.</text>
</comment>
<dbReference type="CDD" id="cd08899">
    <property type="entry name" value="SRPBCC_CalC_Aha1-like_6"/>
    <property type="match status" value="1"/>
</dbReference>
<organism evidence="3 4">
    <name type="scientific">Kribbella steppae</name>
    <dbReference type="NCBI Taxonomy" id="2512223"/>
    <lineage>
        <taxon>Bacteria</taxon>
        <taxon>Bacillati</taxon>
        <taxon>Actinomycetota</taxon>
        <taxon>Actinomycetes</taxon>
        <taxon>Propionibacteriales</taxon>
        <taxon>Kribbellaceae</taxon>
        <taxon>Kribbella</taxon>
    </lineage>
</organism>
<feature type="domain" description="Activator of Hsp90 ATPase homologue 1/2-like C-terminal" evidence="2">
    <location>
        <begin position="25"/>
        <end position="135"/>
    </location>
</feature>
<dbReference type="RefSeq" id="WP_158441249.1">
    <property type="nucleotide sequence ID" value="NZ_SLWN01000009.1"/>
</dbReference>
<name>A0A4R2H8P3_9ACTN</name>
<dbReference type="EMBL" id="SLWN01000009">
    <property type="protein sequence ID" value="TCO23288.1"/>
    <property type="molecule type" value="Genomic_DNA"/>
</dbReference>
<dbReference type="OrthoDB" id="8117292at2"/>
<sequence length="163" mass="18201">MTNLGTITSRGTVRLERVYPVDTGTLWSYLTTKDGLSRWIADGEIGPERVSLVFHDNPDYPITGAVLVWEPPQVAEFEWNGGSTQPQDSVVRIELTPEENGTRLVLTHSRITDPTDAPDFAAGWHFHLDTLDSLVLGTQPPTDRPTWDHLHAHYVKAIPAHRA</sequence>
<dbReference type="Pfam" id="PF08327">
    <property type="entry name" value="AHSA1"/>
    <property type="match status" value="1"/>
</dbReference>
<proteinExistence type="inferred from homology"/>
<evidence type="ECO:0000313" key="3">
    <source>
        <dbReference type="EMBL" id="TCO23288.1"/>
    </source>
</evidence>
<dbReference type="Proteomes" id="UP000294508">
    <property type="component" value="Unassembled WGS sequence"/>
</dbReference>
<dbReference type="InterPro" id="IPR013538">
    <property type="entry name" value="ASHA1/2-like_C"/>
</dbReference>
<comment type="similarity">
    <text evidence="1">Belongs to the AHA1 family.</text>
</comment>
<dbReference type="InterPro" id="IPR023393">
    <property type="entry name" value="START-like_dom_sf"/>
</dbReference>
<dbReference type="AlphaFoldDB" id="A0A4R2H8P3"/>
<accession>A0A4R2H8P3</accession>
<gene>
    <name evidence="3" type="ORF">EV652_109113</name>
</gene>
<evidence type="ECO:0000313" key="4">
    <source>
        <dbReference type="Proteomes" id="UP000294508"/>
    </source>
</evidence>
<keyword evidence="4" id="KW-1185">Reference proteome</keyword>